<organism evidence="2 3">
    <name type="scientific">Brassica napus</name>
    <name type="common">Rape</name>
    <dbReference type="NCBI Taxonomy" id="3708"/>
    <lineage>
        <taxon>Eukaryota</taxon>
        <taxon>Viridiplantae</taxon>
        <taxon>Streptophyta</taxon>
        <taxon>Embryophyta</taxon>
        <taxon>Tracheophyta</taxon>
        <taxon>Spermatophyta</taxon>
        <taxon>Magnoliopsida</taxon>
        <taxon>eudicotyledons</taxon>
        <taxon>Gunneridae</taxon>
        <taxon>Pentapetalae</taxon>
        <taxon>rosids</taxon>
        <taxon>malvids</taxon>
        <taxon>Brassicales</taxon>
        <taxon>Brassicaceae</taxon>
        <taxon>Brassiceae</taxon>
        <taxon>Brassica</taxon>
    </lineage>
</organism>
<name>A0ABQ7YHS9_BRANA</name>
<dbReference type="EMBL" id="JAGKQM010000017">
    <property type="protein sequence ID" value="KAH0866863.1"/>
    <property type="molecule type" value="Genomic_DNA"/>
</dbReference>
<sequence>MTGYRTRELEAANFTHRGMSCIRYGEGGKGMADGGCSVSSIEGVHDSYIVVISGRCIMYDTGDRDFKLDSDRMGRAVYAKLITFVEDLKRAIIESYGLVGMSVAVEMSYWLGEHGSGTVGEREAPVQISNDKDFDLFTSARKVDKYINVFVTFKEEIDGKIHFLRPMGNLLKSKEVASSSEMQVGSTSADVHTRNELRKLKLFIPRSREEDARRRREKDKADDESLMKSVRAVELYGFEDVEASFYNEAVNDYTVDDIDFTLADADMYTGKLFSSKQKFKINPPAVDELMENNLEDARAYAVMPLQSEMTVAKYKRFFYSLPMVGERTEQQLIQLAKAGLKEEIRDGLETEEFATLEALFEEAEEAEKKGDPEDEGYGYDGEGATGLKDDEEGDYWELMQMETDVDDDASDRTDDTLGSGQFRMDNNPDSSGTDSSTSDSD</sequence>
<evidence type="ECO:0008006" key="4">
    <source>
        <dbReference type="Google" id="ProtNLM"/>
    </source>
</evidence>
<feature type="region of interest" description="Disordered" evidence="1">
    <location>
        <begin position="362"/>
        <end position="441"/>
    </location>
</feature>
<gene>
    <name evidence="2" type="ORF">HID58_073885</name>
</gene>
<evidence type="ECO:0000313" key="2">
    <source>
        <dbReference type="EMBL" id="KAH0866863.1"/>
    </source>
</evidence>
<reference evidence="2 3" key="1">
    <citation type="submission" date="2021-05" db="EMBL/GenBank/DDBJ databases">
        <title>Genome Assembly of Synthetic Allotetraploid Brassica napus Reveals Homoeologous Exchanges between Subgenomes.</title>
        <authorList>
            <person name="Davis J.T."/>
        </authorList>
    </citation>
    <scope>NUCLEOTIDE SEQUENCE [LARGE SCALE GENOMIC DNA]</scope>
    <source>
        <strain evidence="3">cv. Da-Ae</strain>
        <tissue evidence="2">Seedling</tissue>
    </source>
</reference>
<evidence type="ECO:0000313" key="3">
    <source>
        <dbReference type="Proteomes" id="UP000824890"/>
    </source>
</evidence>
<dbReference type="Proteomes" id="UP000824890">
    <property type="component" value="Unassembled WGS sequence"/>
</dbReference>
<feature type="compositionally biased region" description="Low complexity" evidence="1">
    <location>
        <begin position="429"/>
        <end position="441"/>
    </location>
</feature>
<protein>
    <recommendedName>
        <fullName evidence="4">FACT complex subunit</fullName>
    </recommendedName>
</protein>
<keyword evidence="3" id="KW-1185">Reference proteome</keyword>
<accession>A0ABQ7YHS9</accession>
<evidence type="ECO:0000256" key="1">
    <source>
        <dbReference type="SAM" id="MobiDB-lite"/>
    </source>
</evidence>
<proteinExistence type="predicted"/>
<comment type="caution">
    <text evidence="2">The sequence shown here is derived from an EMBL/GenBank/DDBJ whole genome shotgun (WGS) entry which is preliminary data.</text>
</comment>